<dbReference type="Pfam" id="PF00271">
    <property type="entry name" value="Helicase_C"/>
    <property type="match status" value="1"/>
</dbReference>
<protein>
    <submittedName>
        <fullName evidence="5">Helicase</fullName>
    </submittedName>
</protein>
<reference evidence="5 6" key="1">
    <citation type="submission" date="2019-12" db="EMBL/GenBank/DDBJ databases">
        <title>Comparative genomics gives insights into the taxonomy of the Azoarcus-Aromatoleum group and reveals separate origins of nif in the plant-associated Azoarcus and non-plant-associated Aromatoleum sub-groups.</title>
        <authorList>
            <person name="Lafos M."/>
            <person name="Maluk M."/>
            <person name="Batista M."/>
            <person name="Junghare M."/>
            <person name="Carmona M."/>
            <person name="Faoro H."/>
            <person name="Cruz L.M."/>
            <person name="Battistoni F."/>
            <person name="De Souza E."/>
            <person name="Pedrosa F."/>
            <person name="Chen W.-M."/>
            <person name="Poole P.S."/>
            <person name="Dixon R.A."/>
            <person name="James E.K."/>
        </authorList>
    </citation>
    <scope>NUCLEOTIDE SEQUENCE [LARGE SCALE GENOMIC DNA]</scope>
    <source>
        <strain evidence="5 6">T</strain>
    </source>
</reference>
<comment type="caution">
    <text evidence="5">The sequence shown here is derived from an EMBL/GenBank/DDBJ whole genome shotgun (WGS) entry which is preliminary data.</text>
</comment>
<feature type="region of interest" description="Disordered" evidence="2">
    <location>
        <begin position="145"/>
        <end position="174"/>
    </location>
</feature>
<dbReference type="CDD" id="cd18793">
    <property type="entry name" value="SF2_C_SNF"/>
    <property type="match status" value="1"/>
</dbReference>
<dbReference type="Gene3D" id="3.40.50.300">
    <property type="entry name" value="P-loop containing nucleotide triphosphate hydrolases"/>
    <property type="match status" value="1"/>
</dbReference>
<dbReference type="PANTHER" id="PTHR45766">
    <property type="entry name" value="DNA ANNEALING HELICASE AND ENDONUCLEASE ZRANB3 FAMILY MEMBER"/>
    <property type="match status" value="1"/>
</dbReference>
<feature type="domain" description="Helicase ATP-binding" evidence="3">
    <location>
        <begin position="286"/>
        <end position="470"/>
    </location>
</feature>
<dbReference type="PANTHER" id="PTHR45766:SF6">
    <property type="entry name" value="SWI_SNF-RELATED MATRIX-ASSOCIATED ACTIN-DEPENDENT REGULATOR OF CHROMATIN SUBFAMILY A-LIKE PROTEIN 1"/>
    <property type="match status" value="1"/>
</dbReference>
<feature type="domain" description="Helicase C-terminal" evidence="4">
    <location>
        <begin position="687"/>
        <end position="875"/>
    </location>
</feature>
<name>A0ABX1NI12_9RHOO</name>
<evidence type="ECO:0000259" key="3">
    <source>
        <dbReference type="PROSITE" id="PS51192"/>
    </source>
</evidence>
<keyword evidence="1" id="KW-0378">Hydrolase</keyword>
<dbReference type="InterPro" id="IPR000330">
    <property type="entry name" value="SNF2_N"/>
</dbReference>
<accession>A0ABX1NI12</accession>
<dbReference type="PROSITE" id="PS51192">
    <property type="entry name" value="HELICASE_ATP_BIND_1"/>
    <property type="match status" value="1"/>
</dbReference>
<organism evidence="5 6">
    <name type="scientific">Aromatoleum toluolicum</name>
    <dbReference type="NCBI Taxonomy" id="90060"/>
    <lineage>
        <taxon>Bacteria</taxon>
        <taxon>Pseudomonadati</taxon>
        <taxon>Pseudomonadota</taxon>
        <taxon>Betaproteobacteria</taxon>
        <taxon>Rhodocyclales</taxon>
        <taxon>Rhodocyclaceae</taxon>
        <taxon>Aromatoleum</taxon>
    </lineage>
</organism>
<dbReference type="Pfam" id="PF00176">
    <property type="entry name" value="SNF2-rel_dom"/>
    <property type="match status" value="1"/>
</dbReference>
<dbReference type="InterPro" id="IPR041650">
    <property type="entry name" value="HEPN_Swt1"/>
</dbReference>
<keyword evidence="5" id="KW-0547">Nucleotide-binding</keyword>
<dbReference type="SMART" id="SM00490">
    <property type="entry name" value="HELICc"/>
    <property type="match status" value="1"/>
</dbReference>
<dbReference type="EMBL" id="WTVS01000035">
    <property type="protein sequence ID" value="NMF98956.1"/>
    <property type="molecule type" value="Genomic_DNA"/>
</dbReference>
<proteinExistence type="predicted"/>
<dbReference type="InterPro" id="IPR038718">
    <property type="entry name" value="SNF2-like_sf"/>
</dbReference>
<evidence type="ECO:0000313" key="6">
    <source>
        <dbReference type="Proteomes" id="UP000634522"/>
    </source>
</evidence>
<feature type="compositionally biased region" description="Low complexity" evidence="2">
    <location>
        <begin position="157"/>
        <end position="166"/>
    </location>
</feature>
<evidence type="ECO:0000259" key="4">
    <source>
        <dbReference type="PROSITE" id="PS51194"/>
    </source>
</evidence>
<dbReference type="SMART" id="SM00487">
    <property type="entry name" value="DEXDc"/>
    <property type="match status" value="1"/>
</dbReference>
<evidence type="ECO:0000313" key="5">
    <source>
        <dbReference type="EMBL" id="NMF98956.1"/>
    </source>
</evidence>
<dbReference type="InterPro" id="IPR014001">
    <property type="entry name" value="Helicase_ATP-bd"/>
</dbReference>
<sequence length="1198" mass="133710">MNELLHASGGEISRWLEGKLPALGRNWWAENVVNRLTFQQQRLVEEKRIQTLSGFDLAAVLRVLDQNWSELAGAEPLPREARNWVKELQSVRNRWAHAPAGGLNPGDAFRDADTLDRLLRVVGADEILLGRVDAYKNALLTRMAQPSAEGPTEPVGPSTAPPTASARPIQPASEPAPVPPAWKFAVGQLLCLRSNPSTVFAVLEVLTGGGAETRYRVFENGARQVYYESQLQALDEPVNGRKHLTATELSAMLSAVQLSSPSASALYSLNSGRVRFVPYQYRPVFKLIRADRPRLLIADEVGVGKTIEAGLIIKELQARSDIKSVLIICPKALVAERKWELEMKRFDEHFVPLNGSLLRHCVKETHLSGEWPVQYEKVIVPTSLFDNDLLFGKPGKGKARDLGLLELDPPPKFDLVIVDEAHHIRNAETFLHQAVRYFADNADAVVFLSATPVQLGREDLYTLLNVLRPDVIIDPASFSQMAEPNQFVNAGIQACRRSGAGWAEEVREHLRDVAGTTWGREVLAANPGFQHIYDGLAEGADDGAARIKTIQALEDIYTFSSLINRTRRRDIGEFTTRKAETVPTDFTPSQKALHDDLLGVIARILARLHGNQNVKFMMTTVSRQAASSLYGLAPTLEDILQGKLARLEAEDDGDDVDERSFEFVDQIRGDIQSLLDRAKRLDATDPKAQAFMKVVQEKLAMPRNKLLVFSTFRHTLHYLVGKLTAAHIRFGLVHGGVSDEERAALRRRFSLSKDDPEALDVLLSSEVGCEGLDFQFCDCLINFDLPWNPMRIEQRIGRIDRYGQQSEAIAIVNLITPGTIDAEIYNRCLSRIGVFQHAIGGNEEILGDITRELHSIAESFSLSEEERAERLQQLSDNKIRQIREEQRLEEHQGELFGLNLAAASWEQRLARSRSHWLEPQALALAVSAYLRRRLDKEHDYVLGEKPLKSLRLSQEARATLLEDFRKLPRSSDPMYRAWEKWLKGTAPTLSVTFEQECAVENAGAVLLSLGHPLLRQAAVCLQEGETVTVSLSAVHATLPVGTHAFALYRWAKQGAKRDEELVPVTDDVAVADSLLELLQAATDAPLLELPSQQVWDQLDAIHHRRWRAESTQHAEDNRQLVGVRMQSLTASFAARRALVESQIGRATNDKIRVMKQAELERAKVDFDARMAALRRSAESGDIRAAPAVFGILEVRRPA</sequence>
<dbReference type="Gene3D" id="3.40.50.10810">
    <property type="entry name" value="Tandem AAA-ATPase domain"/>
    <property type="match status" value="1"/>
</dbReference>
<dbReference type="RefSeq" id="WP_169141644.1">
    <property type="nucleotide sequence ID" value="NZ_WTVS01000035.1"/>
</dbReference>
<dbReference type="PROSITE" id="PS51194">
    <property type="entry name" value="HELICASE_CTER"/>
    <property type="match status" value="1"/>
</dbReference>
<evidence type="ECO:0000256" key="2">
    <source>
        <dbReference type="SAM" id="MobiDB-lite"/>
    </source>
</evidence>
<evidence type="ECO:0000256" key="1">
    <source>
        <dbReference type="ARBA" id="ARBA00022801"/>
    </source>
</evidence>
<keyword evidence="5" id="KW-0067">ATP-binding</keyword>
<keyword evidence="6" id="KW-1185">Reference proteome</keyword>
<dbReference type="InterPro" id="IPR049730">
    <property type="entry name" value="SNF2/RAD54-like_C"/>
</dbReference>
<dbReference type="InterPro" id="IPR001650">
    <property type="entry name" value="Helicase_C-like"/>
</dbReference>
<gene>
    <name evidence="5" type="ORF">GPA27_16375</name>
</gene>
<dbReference type="Proteomes" id="UP000634522">
    <property type="component" value="Unassembled WGS sequence"/>
</dbReference>
<dbReference type="Pfam" id="PF18731">
    <property type="entry name" value="HEPN_Swt1"/>
    <property type="match status" value="1"/>
</dbReference>
<dbReference type="SUPFAM" id="SSF52540">
    <property type="entry name" value="P-loop containing nucleoside triphosphate hydrolases"/>
    <property type="match status" value="2"/>
</dbReference>
<dbReference type="GO" id="GO:0004386">
    <property type="term" value="F:helicase activity"/>
    <property type="evidence" value="ECO:0007669"/>
    <property type="project" value="UniProtKB-KW"/>
</dbReference>
<keyword evidence="5" id="KW-0347">Helicase</keyword>
<dbReference type="InterPro" id="IPR027417">
    <property type="entry name" value="P-loop_NTPase"/>
</dbReference>